<keyword evidence="3" id="KW-1185">Reference proteome</keyword>
<feature type="domain" description="SET" evidence="1">
    <location>
        <begin position="4"/>
        <end position="112"/>
    </location>
</feature>
<proteinExistence type="predicted"/>
<organism evidence="2 3">
    <name type="scientific">Apiospora saccharicola</name>
    <dbReference type="NCBI Taxonomy" id="335842"/>
    <lineage>
        <taxon>Eukaryota</taxon>
        <taxon>Fungi</taxon>
        <taxon>Dikarya</taxon>
        <taxon>Ascomycota</taxon>
        <taxon>Pezizomycotina</taxon>
        <taxon>Sordariomycetes</taxon>
        <taxon>Xylariomycetidae</taxon>
        <taxon>Amphisphaeriales</taxon>
        <taxon>Apiosporaceae</taxon>
        <taxon>Apiospora</taxon>
    </lineage>
</organism>
<dbReference type="PANTHER" id="PTHR47643:SF2">
    <property type="entry name" value="TPR DOMAIN PROTEIN (AFU_ORTHOLOGUE AFUA_5G12710)"/>
    <property type="match status" value="1"/>
</dbReference>
<name>A0ABR1VBC6_9PEZI</name>
<accession>A0ABR1VBC6</accession>
<comment type="caution">
    <text evidence="2">The sequence shown here is derived from an EMBL/GenBank/DDBJ whole genome shotgun (WGS) entry which is preliminary data.</text>
</comment>
<gene>
    <name evidence="2" type="ORF">PG996_006738</name>
</gene>
<dbReference type="Pfam" id="PF00856">
    <property type="entry name" value="SET"/>
    <property type="match status" value="1"/>
</dbReference>
<dbReference type="Proteomes" id="UP001446871">
    <property type="component" value="Unassembled WGS sequence"/>
</dbReference>
<dbReference type="EMBL" id="JAQQWM010000004">
    <property type="protein sequence ID" value="KAK8067626.1"/>
    <property type="molecule type" value="Genomic_DNA"/>
</dbReference>
<evidence type="ECO:0000259" key="1">
    <source>
        <dbReference type="PROSITE" id="PS50280"/>
    </source>
</evidence>
<dbReference type="InterPro" id="IPR053209">
    <property type="entry name" value="Gramillin-biosynth_MTr"/>
</dbReference>
<evidence type="ECO:0000313" key="3">
    <source>
        <dbReference type="Proteomes" id="UP001446871"/>
    </source>
</evidence>
<dbReference type="PANTHER" id="PTHR47643">
    <property type="entry name" value="TPR DOMAIN PROTEIN (AFU_ORTHOLOGUE AFUA_5G12710)"/>
    <property type="match status" value="1"/>
</dbReference>
<dbReference type="CDD" id="cd20071">
    <property type="entry name" value="SET_SMYD"/>
    <property type="match status" value="1"/>
</dbReference>
<dbReference type="InterPro" id="IPR046341">
    <property type="entry name" value="SET_dom_sf"/>
</dbReference>
<evidence type="ECO:0000313" key="2">
    <source>
        <dbReference type="EMBL" id="KAK8067626.1"/>
    </source>
</evidence>
<dbReference type="Gene3D" id="2.170.270.10">
    <property type="entry name" value="SET domain"/>
    <property type="match status" value="1"/>
</dbReference>
<reference evidence="2 3" key="1">
    <citation type="submission" date="2023-01" db="EMBL/GenBank/DDBJ databases">
        <title>Analysis of 21 Apiospora genomes using comparative genomics revels a genus with tremendous synthesis potential of carbohydrate active enzymes and secondary metabolites.</title>
        <authorList>
            <person name="Sorensen T."/>
        </authorList>
    </citation>
    <scope>NUCLEOTIDE SEQUENCE [LARGE SCALE GENOMIC DNA]</scope>
    <source>
        <strain evidence="2 3">CBS 83171</strain>
    </source>
</reference>
<sequence length="323" mass="35641">MDQNQFSQLYHGDYEVVSAKPLVDGQPVVDTFHVAEVIAVSGMGAPQTSIEAFRDKGDESHAAYASCGPWPLASRMNHSCLPNCRRSFIGDMLIVRATRDLSAGAELDISYRGGSRALTASDREWLKSTWGFTCECELCISSPASPPDTLWHMLESLDRMSKAMPIDGAQAAKANISNAGKLLSQMRATWEYTDLDRNVRRSSNFNLDHAEFRVKLASILLRMGNPWDAIKMALRGLRLLGFDIASPPLKEGAKAKPEFCVRRWGVATDSALDAFLPLLKAYKSAAPSLLPMLRPYALKVYSMVVGEESTAADEFLEFDPEIK</sequence>
<dbReference type="PROSITE" id="PS50280">
    <property type="entry name" value="SET"/>
    <property type="match status" value="1"/>
</dbReference>
<dbReference type="SUPFAM" id="SSF82199">
    <property type="entry name" value="SET domain"/>
    <property type="match status" value="1"/>
</dbReference>
<protein>
    <submittedName>
        <fullName evidence="2">TPR domain protein</fullName>
    </submittedName>
</protein>
<dbReference type="InterPro" id="IPR001214">
    <property type="entry name" value="SET_dom"/>
</dbReference>